<comment type="caution">
    <text evidence="2">The sequence shown here is derived from an EMBL/GenBank/DDBJ whole genome shotgun (WGS) entry which is preliminary data.</text>
</comment>
<dbReference type="AlphaFoldDB" id="A0A8K0RMT7"/>
<keyword evidence="1" id="KW-0732">Signal</keyword>
<accession>A0A8K0RMT7</accession>
<keyword evidence="3" id="KW-1185">Reference proteome</keyword>
<dbReference type="EMBL" id="JAGPXF010000007">
    <property type="protein sequence ID" value="KAH7236190.1"/>
    <property type="molecule type" value="Genomic_DNA"/>
</dbReference>
<proteinExistence type="predicted"/>
<organism evidence="2 3">
    <name type="scientific">Fusarium tricinctum</name>
    <dbReference type="NCBI Taxonomy" id="61284"/>
    <lineage>
        <taxon>Eukaryota</taxon>
        <taxon>Fungi</taxon>
        <taxon>Dikarya</taxon>
        <taxon>Ascomycota</taxon>
        <taxon>Pezizomycotina</taxon>
        <taxon>Sordariomycetes</taxon>
        <taxon>Hypocreomycetidae</taxon>
        <taxon>Hypocreales</taxon>
        <taxon>Nectriaceae</taxon>
        <taxon>Fusarium</taxon>
        <taxon>Fusarium tricinctum species complex</taxon>
    </lineage>
</organism>
<protein>
    <recommendedName>
        <fullName evidence="4">Secreted protein</fullName>
    </recommendedName>
</protein>
<feature type="signal peptide" evidence="1">
    <location>
        <begin position="1"/>
        <end position="20"/>
    </location>
</feature>
<gene>
    <name evidence="2" type="ORF">BKA59DRAFT_486481</name>
</gene>
<sequence length="89" mass="10019">MHPCLLLKVLCIWLFQTLMAGCMQDYGYYHETRQAYPRFTGRALPADGRDGQDGAKKQVGVVLKVRHVGITGSKGVIVWVVQEERVDRG</sequence>
<evidence type="ECO:0000256" key="1">
    <source>
        <dbReference type="SAM" id="SignalP"/>
    </source>
</evidence>
<reference evidence="2" key="1">
    <citation type="journal article" date="2021" name="Nat. Commun.">
        <title>Genetic determinants of endophytism in the Arabidopsis root mycobiome.</title>
        <authorList>
            <person name="Mesny F."/>
            <person name="Miyauchi S."/>
            <person name="Thiergart T."/>
            <person name="Pickel B."/>
            <person name="Atanasova L."/>
            <person name="Karlsson M."/>
            <person name="Huettel B."/>
            <person name="Barry K.W."/>
            <person name="Haridas S."/>
            <person name="Chen C."/>
            <person name="Bauer D."/>
            <person name="Andreopoulos W."/>
            <person name="Pangilinan J."/>
            <person name="LaButti K."/>
            <person name="Riley R."/>
            <person name="Lipzen A."/>
            <person name="Clum A."/>
            <person name="Drula E."/>
            <person name="Henrissat B."/>
            <person name="Kohler A."/>
            <person name="Grigoriev I.V."/>
            <person name="Martin F.M."/>
            <person name="Hacquard S."/>
        </authorList>
    </citation>
    <scope>NUCLEOTIDE SEQUENCE</scope>
    <source>
        <strain evidence="2">MPI-SDFR-AT-0068</strain>
    </source>
</reference>
<dbReference type="Proteomes" id="UP000813427">
    <property type="component" value="Unassembled WGS sequence"/>
</dbReference>
<evidence type="ECO:0000313" key="3">
    <source>
        <dbReference type="Proteomes" id="UP000813427"/>
    </source>
</evidence>
<evidence type="ECO:0008006" key="4">
    <source>
        <dbReference type="Google" id="ProtNLM"/>
    </source>
</evidence>
<feature type="chain" id="PRO_5035448091" description="Secreted protein" evidence="1">
    <location>
        <begin position="21"/>
        <end position="89"/>
    </location>
</feature>
<evidence type="ECO:0000313" key="2">
    <source>
        <dbReference type="EMBL" id="KAH7236190.1"/>
    </source>
</evidence>
<name>A0A8K0RMT7_9HYPO</name>